<dbReference type="EMBL" id="CAWYQH010000119">
    <property type="protein sequence ID" value="CAK8690422.1"/>
    <property type="molecule type" value="Genomic_DNA"/>
</dbReference>
<feature type="compositionally biased region" description="Pro residues" evidence="5">
    <location>
        <begin position="436"/>
        <end position="446"/>
    </location>
</feature>
<dbReference type="Gene3D" id="6.10.140.1750">
    <property type="match status" value="1"/>
</dbReference>
<feature type="compositionally biased region" description="Polar residues" evidence="5">
    <location>
        <begin position="120"/>
        <end position="151"/>
    </location>
</feature>
<dbReference type="InterPro" id="IPR004018">
    <property type="entry name" value="RPEL_repeat"/>
</dbReference>
<evidence type="ECO:0000313" key="7">
    <source>
        <dbReference type="Proteomes" id="UP001642483"/>
    </source>
</evidence>
<feature type="repeat" description="RPEL" evidence="4">
    <location>
        <begin position="575"/>
        <end position="600"/>
    </location>
</feature>
<feature type="compositionally biased region" description="Polar residues" evidence="5">
    <location>
        <begin position="449"/>
        <end position="459"/>
    </location>
</feature>
<feature type="compositionally biased region" description="Basic and acidic residues" evidence="5">
    <location>
        <begin position="397"/>
        <end position="409"/>
    </location>
</feature>
<sequence length="731" mass="81545">MDNGKTSSIYTSTDNMDKKLDSQTGQSLSESIEAVKVSDDHKQRKEKAHSNWTKIFQPWKWKRKKKSDKFSSTATTLERKISVRSTREDLIKRGLLHSDTTVKTLPEDDEESVSTDTDKPNNNSLPVSSQANSEHTSSSFVPTPQFSSSESDCVPLGSIIASRPGITTARPIHPKCSSDEVPRSRNEEARSYHRLSYQIATSYDNDGLDANSMNVGHFQLRNHDGNDMVAVGLIGKNSNQARCAPIMSGSSMNRPQAVQRQQNSSTFSMNRIPGESSSSRHVNISQSGKPIHPDNLTGPQIPAASLHTALGARFSGNHNKAASGKPENIHSAVVRDRRPSAGVNAAQHVDVNYNSTAATAQSDASYSSDVAQLPAMSNTRVALMPSSSNDISSYNKTRHEEHSQEDIVKRPVAAKRTYKPPPTITPQTGQISIGPRGPPPKPPPKPTKLLSNQDVNFTSGPRPPYPDTHQSQYQPHASNKPNRMSSGSQATHAISKSSPVVFAGSAEIIQRTTQIIVPQYISETIGSDKENRNFATNYDSDSSDSSGPILYKDDENSNDDDEDVGGLAAKVARRDTLALRLANRPNREELEQRNIISSPEKSEEERSALKINLTRRLSQRPTKSELQERNILPNETAEDRFKEREKVKRQLTRKLSMRPTVKELVERKVLINWHEYVEVYEVQNYDRRGDKPWTRLTPSDKASIRKELNEFKANEMQVHEESRRYTRFHKP</sequence>
<reference evidence="6 7" key="1">
    <citation type="submission" date="2024-02" db="EMBL/GenBank/DDBJ databases">
        <authorList>
            <person name="Daric V."/>
            <person name="Darras S."/>
        </authorList>
    </citation>
    <scope>NUCLEOTIDE SEQUENCE [LARGE SCALE GENOMIC DNA]</scope>
</reference>
<dbReference type="Pfam" id="PF02755">
    <property type="entry name" value="RPEL"/>
    <property type="match status" value="4"/>
</dbReference>
<keyword evidence="2" id="KW-0677">Repeat</keyword>
<organism evidence="6 7">
    <name type="scientific">Clavelina lepadiformis</name>
    <name type="common">Light-bulb sea squirt</name>
    <name type="synonym">Ascidia lepadiformis</name>
    <dbReference type="NCBI Taxonomy" id="159417"/>
    <lineage>
        <taxon>Eukaryota</taxon>
        <taxon>Metazoa</taxon>
        <taxon>Chordata</taxon>
        <taxon>Tunicata</taxon>
        <taxon>Ascidiacea</taxon>
        <taxon>Aplousobranchia</taxon>
        <taxon>Clavelinidae</taxon>
        <taxon>Clavelina</taxon>
    </lineage>
</organism>
<feature type="compositionally biased region" description="Polar residues" evidence="5">
    <location>
        <begin position="381"/>
        <end position="395"/>
    </location>
</feature>
<comment type="caution">
    <text evidence="6">The sequence shown here is derived from an EMBL/GenBank/DDBJ whole genome shotgun (WGS) entry which is preliminary data.</text>
</comment>
<dbReference type="PANTHER" id="PTHR12751">
    <property type="entry name" value="PHOSPHATASE AND ACTIN REGULATOR PHACTR"/>
    <property type="match status" value="1"/>
</dbReference>
<name>A0ABP0GFB2_CLALP</name>
<gene>
    <name evidence="6" type="ORF">CVLEPA_LOCUS23044</name>
</gene>
<feature type="compositionally biased region" description="Polar residues" evidence="5">
    <location>
        <begin position="468"/>
        <end position="492"/>
    </location>
</feature>
<dbReference type="SMART" id="SM00707">
    <property type="entry name" value="RPEL"/>
    <property type="match status" value="4"/>
</dbReference>
<keyword evidence="7" id="KW-1185">Reference proteome</keyword>
<feature type="region of interest" description="Disordered" evidence="5">
    <location>
        <begin position="1"/>
        <end position="51"/>
    </location>
</feature>
<feature type="region of interest" description="Disordered" evidence="5">
    <location>
        <begin position="273"/>
        <end position="295"/>
    </location>
</feature>
<feature type="region of interest" description="Disordered" evidence="5">
    <location>
        <begin position="381"/>
        <end position="492"/>
    </location>
</feature>
<dbReference type="Gene3D" id="6.10.140.2130">
    <property type="match status" value="1"/>
</dbReference>
<evidence type="ECO:0000256" key="2">
    <source>
        <dbReference type="ARBA" id="ARBA00022737"/>
    </source>
</evidence>
<evidence type="ECO:0000256" key="4">
    <source>
        <dbReference type="PROSITE-ProRule" id="PRU00401"/>
    </source>
</evidence>
<protein>
    <recommendedName>
        <fullName evidence="8">Phosphatase and actin regulator</fullName>
    </recommendedName>
</protein>
<evidence type="ECO:0000256" key="3">
    <source>
        <dbReference type="ARBA" id="ARBA00023203"/>
    </source>
</evidence>
<feature type="repeat" description="RPEL" evidence="4">
    <location>
        <begin position="611"/>
        <end position="636"/>
    </location>
</feature>
<feature type="compositionally biased region" description="Polar residues" evidence="5">
    <location>
        <begin position="533"/>
        <end position="546"/>
    </location>
</feature>
<feature type="compositionally biased region" description="Polar residues" evidence="5">
    <location>
        <begin position="1"/>
        <end position="14"/>
    </location>
</feature>
<accession>A0ABP0GFB2</accession>
<evidence type="ECO:0000256" key="1">
    <source>
        <dbReference type="ARBA" id="ARBA00009795"/>
    </source>
</evidence>
<dbReference type="PANTHER" id="PTHR12751:SF18">
    <property type="entry name" value="PHOSPHATASE AND ACTIN REGULATOR 1"/>
    <property type="match status" value="1"/>
</dbReference>
<feature type="repeat" description="RPEL" evidence="4">
    <location>
        <begin position="75"/>
        <end position="100"/>
    </location>
</feature>
<feature type="compositionally biased region" description="Low complexity" evidence="5">
    <location>
        <begin position="425"/>
        <end position="434"/>
    </location>
</feature>
<evidence type="ECO:0000256" key="5">
    <source>
        <dbReference type="SAM" id="MobiDB-lite"/>
    </source>
</evidence>
<feature type="region of interest" description="Disordered" evidence="5">
    <location>
        <begin position="531"/>
        <end position="564"/>
    </location>
</feature>
<feature type="region of interest" description="Disordered" evidence="5">
    <location>
        <begin position="101"/>
        <end position="152"/>
    </location>
</feature>
<dbReference type="Proteomes" id="UP001642483">
    <property type="component" value="Unassembled WGS sequence"/>
</dbReference>
<feature type="compositionally biased region" description="Polar residues" evidence="5">
    <location>
        <begin position="273"/>
        <end position="288"/>
    </location>
</feature>
<comment type="similarity">
    <text evidence="1">Belongs to the phosphatase and actin regulator family.</text>
</comment>
<feature type="region of interest" description="Disordered" evidence="5">
    <location>
        <begin position="247"/>
        <end position="266"/>
    </location>
</feature>
<feature type="compositionally biased region" description="Polar residues" evidence="5">
    <location>
        <begin position="248"/>
        <end position="266"/>
    </location>
</feature>
<keyword evidence="3" id="KW-0009">Actin-binding</keyword>
<evidence type="ECO:0000313" key="6">
    <source>
        <dbReference type="EMBL" id="CAK8690422.1"/>
    </source>
</evidence>
<proteinExistence type="inferred from homology"/>
<evidence type="ECO:0008006" key="8">
    <source>
        <dbReference type="Google" id="ProtNLM"/>
    </source>
</evidence>
<dbReference type="PROSITE" id="PS51073">
    <property type="entry name" value="RPEL"/>
    <property type="match status" value="3"/>
</dbReference>